<reference evidence="5" key="2">
    <citation type="submission" date="2025-08" db="UniProtKB">
        <authorList>
            <consortium name="RefSeq"/>
        </authorList>
    </citation>
    <scope>IDENTIFICATION</scope>
    <source>
        <tissue evidence="5">Leaf</tissue>
    </source>
</reference>
<protein>
    <submittedName>
        <fullName evidence="5">Uncharacterized protein LOC106767655</fullName>
    </submittedName>
</protein>
<dbReference type="OrthoDB" id="684343at2759"/>
<name>A0A1S3UQ00_VIGRR</name>
<dbReference type="InterPro" id="IPR000270">
    <property type="entry name" value="PB1_dom"/>
</dbReference>
<dbReference type="SUPFAM" id="SSF54277">
    <property type="entry name" value="CAD &amp; PB1 domains"/>
    <property type="match status" value="1"/>
</dbReference>
<organism evidence="4 5">
    <name type="scientific">Vigna radiata var. radiata</name>
    <name type="common">Mung bean</name>
    <name type="synonym">Phaseolus aureus</name>
    <dbReference type="NCBI Taxonomy" id="3916"/>
    <lineage>
        <taxon>Eukaryota</taxon>
        <taxon>Viridiplantae</taxon>
        <taxon>Streptophyta</taxon>
        <taxon>Embryophyta</taxon>
        <taxon>Tracheophyta</taxon>
        <taxon>Spermatophyta</taxon>
        <taxon>Magnoliopsida</taxon>
        <taxon>eudicotyledons</taxon>
        <taxon>Gunneridae</taxon>
        <taxon>Pentapetalae</taxon>
        <taxon>rosids</taxon>
        <taxon>fabids</taxon>
        <taxon>Fabales</taxon>
        <taxon>Fabaceae</taxon>
        <taxon>Papilionoideae</taxon>
        <taxon>50 kb inversion clade</taxon>
        <taxon>NPAAA clade</taxon>
        <taxon>indigoferoid/millettioid clade</taxon>
        <taxon>Phaseoleae</taxon>
        <taxon>Vigna</taxon>
    </lineage>
</organism>
<dbReference type="CDD" id="cd06410">
    <property type="entry name" value="PB1_UP2"/>
    <property type="match status" value="1"/>
</dbReference>
<feature type="coiled-coil region" evidence="2">
    <location>
        <begin position="418"/>
        <end position="460"/>
    </location>
</feature>
<dbReference type="SMART" id="SM00666">
    <property type="entry name" value="PB1"/>
    <property type="match status" value="1"/>
</dbReference>
<dbReference type="AlphaFoldDB" id="A0A1S3UQ00"/>
<keyword evidence="4" id="KW-1185">Reference proteome</keyword>
<accession>A0A1S3UQ00</accession>
<dbReference type="InterPro" id="IPR053198">
    <property type="entry name" value="Gynoecium_Dev_Regulator"/>
</dbReference>
<evidence type="ECO:0000256" key="1">
    <source>
        <dbReference type="ARBA" id="ARBA00005711"/>
    </source>
</evidence>
<dbReference type="PANTHER" id="PTHR31066:SF100">
    <property type="entry name" value="PB1 DOMAIN-CONTAINING PROTEIN"/>
    <property type="match status" value="1"/>
</dbReference>
<evidence type="ECO:0000259" key="3">
    <source>
        <dbReference type="SMART" id="SM00666"/>
    </source>
</evidence>
<gene>
    <name evidence="5" type="primary">LOC106767655</name>
</gene>
<dbReference type="InterPro" id="IPR005516">
    <property type="entry name" value="Remorin_C"/>
</dbReference>
<dbReference type="Pfam" id="PF03763">
    <property type="entry name" value="Remorin_C"/>
    <property type="match status" value="1"/>
</dbReference>
<dbReference type="Proteomes" id="UP000087766">
    <property type="component" value="Chromosome 7"/>
</dbReference>
<feature type="domain" description="PB1" evidence="3">
    <location>
        <begin position="86"/>
        <end position="177"/>
    </location>
</feature>
<dbReference type="PANTHER" id="PTHR31066">
    <property type="entry name" value="OS05G0427100 PROTEIN-RELATED"/>
    <property type="match status" value="1"/>
</dbReference>
<evidence type="ECO:0000313" key="5">
    <source>
        <dbReference type="RefSeq" id="XP_014508077.2"/>
    </source>
</evidence>
<dbReference type="RefSeq" id="XP_014508077.2">
    <property type="nucleotide sequence ID" value="XM_014652591.2"/>
</dbReference>
<evidence type="ECO:0000256" key="2">
    <source>
        <dbReference type="SAM" id="Coils"/>
    </source>
</evidence>
<dbReference type="Gene3D" id="3.10.20.90">
    <property type="entry name" value="Phosphatidylinositol 3-kinase Catalytic Subunit, Chain A, domain 1"/>
    <property type="match status" value="1"/>
</dbReference>
<sequence length="495" mass="56035">MEETGMQLGKEVNEGTSNTVKERSISPLDLGLFDIWNRFRSFLVILSKKVKKKGRGTVWSPCDDQLNQNYKAKFLCSYGGKIQPRTHDNQLSYVGGDTKILAVDRSIKFPAFLSKLAALCDTTPQDLTFKYQLPGEDLDPLISVTNDGDLEHMMHEYYRLYRPNSKPVRMRLFLFTLSSNHNSSFSLDRDRFVDALNSAPIPLQPDPIKTPPVTPSNVDYLFGLDKVVVPPTLPPSFAAVKFHDHAPEPVAPQPEYQVRSGISISDRVVGSDPSVNSILIQRQIQQEMQRLPIAENEYRRRSEDGLTGGYATAGGDYYMQKMPGKVRPANAPHSSGYWQEKQFSGESFQTIVTTAPGVPPITRSDTKDSIDRDAVLARVESEKRVALIKAWEESEKTKAENRAYKRHNAVVLWENSKKASAEAHLKRIEEKLDRNKAKCVEKMQNKVAEIHRTAEEKRAMIEAYKGEEFLEIEEKAAKFRTRGYSPRKFLPCFGS</sequence>
<proteinExistence type="inferred from homology"/>
<evidence type="ECO:0000313" key="4">
    <source>
        <dbReference type="Proteomes" id="UP000087766"/>
    </source>
</evidence>
<keyword evidence="2" id="KW-0175">Coiled coil</keyword>
<reference evidence="4" key="1">
    <citation type="journal article" date="2014" name="Nat. Commun.">
        <title>Genome sequence of mungbean and insights into evolution within Vigna species.</title>
        <authorList>
            <person name="Kang Y.J."/>
            <person name="Kim S.K."/>
            <person name="Kim M.Y."/>
            <person name="Lestari P."/>
            <person name="Kim K.H."/>
            <person name="Ha B.K."/>
            <person name="Jun T.H."/>
            <person name="Hwang W.J."/>
            <person name="Lee T."/>
            <person name="Lee J."/>
            <person name="Shim S."/>
            <person name="Yoon M.Y."/>
            <person name="Jang Y.E."/>
            <person name="Han K.S."/>
            <person name="Taeprayoon P."/>
            <person name="Yoon N."/>
            <person name="Somta P."/>
            <person name="Tanya P."/>
            <person name="Kim K.S."/>
            <person name="Gwag J.G."/>
            <person name="Moon J.K."/>
            <person name="Lee Y.H."/>
            <person name="Park B.S."/>
            <person name="Bombarely A."/>
            <person name="Doyle J.J."/>
            <person name="Jackson S.A."/>
            <person name="Schafleitner R."/>
            <person name="Srinives P."/>
            <person name="Varshney R.K."/>
            <person name="Lee S.H."/>
        </authorList>
    </citation>
    <scope>NUCLEOTIDE SEQUENCE [LARGE SCALE GENOMIC DNA]</scope>
    <source>
        <strain evidence="4">cv. VC1973A</strain>
    </source>
</reference>
<dbReference type="GeneID" id="106767655"/>
<comment type="similarity">
    <text evidence="1">Belongs to the remorin family.</text>
</comment>
<dbReference type="Pfam" id="PF00564">
    <property type="entry name" value="PB1"/>
    <property type="match status" value="1"/>
</dbReference>
<dbReference type="STRING" id="3916.A0A1S3UQ00"/>
<dbReference type="KEGG" id="vra:106767655"/>